<evidence type="ECO:0000256" key="3">
    <source>
        <dbReference type="ARBA" id="ARBA00022692"/>
    </source>
</evidence>
<dbReference type="Pfam" id="PF00560">
    <property type="entry name" value="LRR_1"/>
    <property type="match status" value="1"/>
</dbReference>
<proteinExistence type="predicted"/>
<sequence>MQLPVRPVIYISVNRWEDSWQDDLEERDASISFHLTNISSSCVPHERDALLAFKSGILSDPAGRLDSWRQDNQDCCRWSGVHCSNQTTTSHVIKVEIGNEHPVAPMVGQISQSLLLLEHLEHLDLSWNCLNGQDGSIPEFLGSLKNLNYLNLSGVPFSGRLTRLHALQYLNLYEVNLGSVNDWAQSLNMIPSLRVIDLSSCSLTSETNHYSHTSTLQTSRSLISHITILTIQLHHAGFGT</sequence>
<evidence type="ECO:0000256" key="8">
    <source>
        <dbReference type="ARBA" id="ARBA00023180"/>
    </source>
</evidence>
<evidence type="ECO:0000313" key="10">
    <source>
        <dbReference type="EMBL" id="KAF8714089.1"/>
    </source>
</evidence>
<evidence type="ECO:0000256" key="5">
    <source>
        <dbReference type="ARBA" id="ARBA00022737"/>
    </source>
</evidence>
<dbReference type="InterPro" id="IPR013210">
    <property type="entry name" value="LRR_N_plant-typ"/>
</dbReference>
<dbReference type="SUPFAM" id="SSF52058">
    <property type="entry name" value="L domain-like"/>
    <property type="match status" value="1"/>
</dbReference>
<dbReference type="Pfam" id="PF08263">
    <property type="entry name" value="LRRNT_2"/>
    <property type="match status" value="1"/>
</dbReference>
<keyword evidence="2" id="KW-0433">Leucine-rich repeat</keyword>
<dbReference type="Proteomes" id="UP000636709">
    <property type="component" value="Unassembled WGS sequence"/>
</dbReference>
<name>A0A835ET24_9POAL</name>
<evidence type="ECO:0000256" key="1">
    <source>
        <dbReference type="ARBA" id="ARBA00004479"/>
    </source>
</evidence>
<evidence type="ECO:0000256" key="7">
    <source>
        <dbReference type="ARBA" id="ARBA00023136"/>
    </source>
</evidence>
<evidence type="ECO:0000256" key="4">
    <source>
        <dbReference type="ARBA" id="ARBA00022729"/>
    </source>
</evidence>
<dbReference type="AlphaFoldDB" id="A0A835ET24"/>
<evidence type="ECO:0000313" key="11">
    <source>
        <dbReference type="Proteomes" id="UP000636709"/>
    </source>
</evidence>
<organism evidence="10 11">
    <name type="scientific">Digitaria exilis</name>
    <dbReference type="NCBI Taxonomy" id="1010633"/>
    <lineage>
        <taxon>Eukaryota</taxon>
        <taxon>Viridiplantae</taxon>
        <taxon>Streptophyta</taxon>
        <taxon>Embryophyta</taxon>
        <taxon>Tracheophyta</taxon>
        <taxon>Spermatophyta</taxon>
        <taxon>Magnoliopsida</taxon>
        <taxon>Liliopsida</taxon>
        <taxon>Poales</taxon>
        <taxon>Poaceae</taxon>
        <taxon>PACMAD clade</taxon>
        <taxon>Panicoideae</taxon>
        <taxon>Panicodae</taxon>
        <taxon>Paniceae</taxon>
        <taxon>Anthephorinae</taxon>
        <taxon>Digitaria</taxon>
    </lineage>
</organism>
<dbReference type="PANTHER" id="PTHR48063">
    <property type="entry name" value="LRR RECEPTOR-LIKE KINASE"/>
    <property type="match status" value="1"/>
</dbReference>
<dbReference type="InterPro" id="IPR046956">
    <property type="entry name" value="RLP23-like"/>
</dbReference>
<dbReference type="EMBL" id="JACEFO010001739">
    <property type="protein sequence ID" value="KAF8714089.1"/>
    <property type="molecule type" value="Genomic_DNA"/>
</dbReference>
<accession>A0A835ET24</accession>
<dbReference type="GO" id="GO:0016020">
    <property type="term" value="C:membrane"/>
    <property type="evidence" value="ECO:0007669"/>
    <property type="project" value="UniProtKB-SubCell"/>
</dbReference>
<dbReference type="InterPro" id="IPR001611">
    <property type="entry name" value="Leu-rich_rpt"/>
</dbReference>
<gene>
    <name evidence="10" type="ORF">HU200_028088</name>
</gene>
<dbReference type="PANTHER" id="PTHR48063:SF9">
    <property type="entry name" value="LRR PROTEIN WM1.10"/>
    <property type="match status" value="1"/>
</dbReference>
<evidence type="ECO:0000256" key="2">
    <source>
        <dbReference type="ARBA" id="ARBA00022614"/>
    </source>
</evidence>
<comment type="subcellular location">
    <subcellularLocation>
        <location evidence="1">Membrane</location>
        <topology evidence="1">Single-pass type I membrane protein</topology>
    </subcellularLocation>
</comment>
<reference evidence="10" key="1">
    <citation type="submission" date="2020-07" db="EMBL/GenBank/DDBJ databases">
        <title>Genome sequence and genetic diversity analysis of an under-domesticated orphan crop, white fonio (Digitaria exilis).</title>
        <authorList>
            <person name="Bennetzen J.L."/>
            <person name="Chen S."/>
            <person name="Ma X."/>
            <person name="Wang X."/>
            <person name="Yssel A.E.J."/>
            <person name="Chaluvadi S.R."/>
            <person name="Johnson M."/>
            <person name="Gangashetty P."/>
            <person name="Hamidou F."/>
            <person name="Sanogo M.D."/>
            <person name="Zwaenepoel A."/>
            <person name="Wallace J."/>
            <person name="Van De Peer Y."/>
            <person name="Van Deynze A."/>
        </authorList>
    </citation>
    <scope>NUCLEOTIDE SEQUENCE</scope>
    <source>
        <tissue evidence="10">Leaves</tissue>
    </source>
</reference>
<evidence type="ECO:0000259" key="9">
    <source>
        <dbReference type="Pfam" id="PF08263"/>
    </source>
</evidence>
<comment type="caution">
    <text evidence="10">The sequence shown here is derived from an EMBL/GenBank/DDBJ whole genome shotgun (WGS) entry which is preliminary data.</text>
</comment>
<keyword evidence="11" id="KW-1185">Reference proteome</keyword>
<keyword evidence="3" id="KW-0812">Transmembrane</keyword>
<dbReference type="Gene3D" id="3.80.10.10">
    <property type="entry name" value="Ribonuclease Inhibitor"/>
    <property type="match status" value="1"/>
</dbReference>
<dbReference type="OrthoDB" id="686342at2759"/>
<keyword evidence="8" id="KW-0325">Glycoprotein</keyword>
<keyword evidence="6" id="KW-1133">Transmembrane helix</keyword>
<feature type="domain" description="Leucine-rich repeat-containing N-terminal plant-type" evidence="9">
    <location>
        <begin position="44"/>
        <end position="84"/>
    </location>
</feature>
<evidence type="ECO:0000256" key="6">
    <source>
        <dbReference type="ARBA" id="ARBA00022989"/>
    </source>
</evidence>
<keyword evidence="4" id="KW-0732">Signal</keyword>
<dbReference type="InterPro" id="IPR032675">
    <property type="entry name" value="LRR_dom_sf"/>
</dbReference>
<keyword evidence="7" id="KW-0472">Membrane</keyword>
<keyword evidence="5" id="KW-0677">Repeat</keyword>
<protein>
    <recommendedName>
        <fullName evidence="9">Leucine-rich repeat-containing N-terminal plant-type domain-containing protein</fullName>
    </recommendedName>
</protein>